<dbReference type="Gene3D" id="2.40.10.350">
    <property type="entry name" value="Rod shape-determining protein MreC, domain 2"/>
    <property type="match status" value="1"/>
</dbReference>
<comment type="function">
    <text evidence="5">Involved in formation and maintenance of cell shape.</text>
</comment>
<feature type="coiled-coil region" evidence="6">
    <location>
        <begin position="45"/>
        <end position="82"/>
    </location>
</feature>
<dbReference type="PIRSF" id="PIRSF038471">
    <property type="entry name" value="MreC"/>
    <property type="match status" value="1"/>
</dbReference>
<proteinExistence type="inferred from homology"/>
<dbReference type="Proteomes" id="UP000027341">
    <property type="component" value="Unassembled WGS sequence"/>
</dbReference>
<dbReference type="EMBL" id="JMIU01000001">
    <property type="protein sequence ID" value="KDN96540.1"/>
    <property type="molecule type" value="Genomic_DNA"/>
</dbReference>
<dbReference type="PANTHER" id="PTHR34138">
    <property type="entry name" value="CELL SHAPE-DETERMINING PROTEIN MREC"/>
    <property type="match status" value="1"/>
</dbReference>
<accession>A0A067A2E2</accession>
<comment type="caution">
    <text evidence="8">The sequence shown here is derived from an EMBL/GenBank/DDBJ whole genome shotgun (WGS) entry which is preliminary data.</text>
</comment>
<dbReference type="GO" id="GO:0008360">
    <property type="term" value="P:regulation of cell shape"/>
    <property type="evidence" value="ECO:0007669"/>
    <property type="project" value="UniProtKB-KW"/>
</dbReference>
<evidence type="ECO:0000313" key="8">
    <source>
        <dbReference type="EMBL" id="KDN96540.1"/>
    </source>
</evidence>
<dbReference type="InterPro" id="IPR007221">
    <property type="entry name" value="MreC"/>
</dbReference>
<evidence type="ECO:0000256" key="5">
    <source>
        <dbReference type="PIRNR" id="PIRNR038471"/>
    </source>
</evidence>
<name>A0A067A2E2_HYDMR</name>
<evidence type="ECO:0000313" key="9">
    <source>
        <dbReference type="Proteomes" id="UP000027341"/>
    </source>
</evidence>
<dbReference type="Pfam" id="PF04085">
    <property type="entry name" value="MreC"/>
    <property type="match status" value="1"/>
</dbReference>
<protein>
    <recommendedName>
        <fullName evidence="2 5">Cell shape-determining protein MreC</fullName>
    </recommendedName>
    <alternativeName>
        <fullName evidence="4 5">Cell shape protein MreC</fullName>
    </alternativeName>
</protein>
<dbReference type="STRING" id="28885.EI16_09790"/>
<reference evidence="8 9" key="1">
    <citation type="submission" date="2014-04" db="EMBL/GenBank/DDBJ databases">
        <title>Draft genome sequence of Hydrogenovibrio marinus MH-110, a model organism for aerobic H2 metabolism.</title>
        <authorList>
            <person name="Cha H.J."/>
            <person name="Jo B.H."/>
            <person name="Hwang B.H."/>
        </authorList>
    </citation>
    <scope>NUCLEOTIDE SEQUENCE [LARGE SCALE GENOMIC DNA]</scope>
    <source>
        <strain evidence="8 9">MH-110</strain>
    </source>
</reference>
<keyword evidence="6" id="KW-0175">Coiled coil</keyword>
<evidence type="ECO:0000256" key="3">
    <source>
        <dbReference type="ARBA" id="ARBA00022960"/>
    </source>
</evidence>
<dbReference type="AlphaFoldDB" id="A0A067A2E2"/>
<evidence type="ECO:0000256" key="4">
    <source>
        <dbReference type="ARBA" id="ARBA00032089"/>
    </source>
</evidence>
<comment type="similarity">
    <text evidence="1 5">Belongs to the MreC family.</text>
</comment>
<dbReference type="InterPro" id="IPR042177">
    <property type="entry name" value="Cell/Rod_1"/>
</dbReference>
<evidence type="ECO:0000256" key="1">
    <source>
        <dbReference type="ARBA" id="ARBA00009369"/>
    </source>
</evidence>
<dbReference type="PANTHER" id="PTHR34138:SF1">
    <property type="entry name" value="CELL SHAPE-DETERMINING PROTEIN MREC"/>
    <property type="match status" value="1"/>
</dbReference>
<dbReference type="InterPro" id="IPR055342">
    <property type="entry name" value="MreC_beta-barrel_core"/>
</dbReference>
<dbReference type="GO" id="GO:0005886">
    <property type="term" value="C:plasma membrane"/>
    <property type="evidence" value="ECO:0007669"/>
    <property type="project" value="TreeGrafter"/>
</dbReference>
<dbReference type="NCBIfam" id="TIGR00219">
    <property type="entry name" value="mreC"/>
    <property type="match status" value="1"/>
</dbReference>
<evidence type="ECO:0000256" key="2">
    <source>
        <dbReference type="ARBA" id="ARBA00013855"/>
    </source>
</evidence>
<keyword evidence="9" id="KW-1185">Reference proteome</keyword>
<dbReference type="Gene3D" id="2.40.10.340">
    <property type="entry name" value="Rod shape-determining protein MreC, domain 1"/>
    <property type="match status" value="1"/>
</dbReference>
<keyword evidence="3 5" id="KW-0133">Cell shape</keyword>
<evidence type="ECO:0000256" key="6">
    <source>
        <dbReference type="SAM" id="Coils"/>
    </source>
</evidence>
<organism evidence="8 9">
    <name type="scientific">Hydrogenovibrio marinus</name>
    <dbReference type="NCBI Taxonomy" id="28885"/>
    <lineage>
        <taxon>Bacteria</taxon>
        <taxon>Pseudomonadati</taxon>
        <taxon>Pseudomonadota</taxon>
        <taxon>Gammaproteobacteria</taxon>
        <taxon>Thiotrichales</taxon>
        <taxon>Piscirickettsiaceae</taxon>
        <taxon>Hydrogenovibrio</taxon>
    </lineage>
</organism>
<feature type="domain" description="Rod shape-determining protein MreC beta-barrel core" evidence="7">
    <location>
        <begin position="103"/>
        <end position="244"/>
    </location>
</feature>
<gene>
    <name evidence="8" type="ORF">EI16_09790</name>
</gene>
<evidence type="ECO:0000259" key="7">
    <source>
        <dbReference type="Pfam" id="PF04085"/>
    </source>
</evidence>
<dbReference type="InterPro" id="IPR042175">
    <property type="entry name" value="Cell/Rod_MreC_2"/>
</dbReference>
<sequence length="267" mass="29620">MVMDHYSHFLINFRALLLTTIDPIERAATIPLSTYQYFQQDFKTVEDLKKRNQQLATENLLLKARQQQLNKLQHEVSRLNLLLGTASQMSTSDVQIANIKYYNLSPYSQFFTLDKGSLDGVKLHQAVIDAKGLIGQITSVTPTTSRVQLITDSDIQIPVRIQRTGQRGILTGMGQSQLSLQFIPNTSSIKIGDIIETSGLGNVYPNGYPVATVSSINTLKDQPYYEIMADPVADINLADKVLILSPVKNPSIDVHIDTKLNGTAADE</sequence>